<sequence>MKSAFQTRLLPSKTGLVSIVNGRVLIRPPVLTATFTANLFRWPAIAAVTYFFLNQYVTAVFR</sequence>
<protein>
    <submittedName>
        <fullName evidence="1">Uncharacterized protein</fullName>
    </submittedName>
</protein>
<organism evidence="1 2">
    <name type="scientific">Cupriavidus oxalaticus</name>
    <dbReference type="NCBI Taxonomy" id="96344"/>
    <lineage>
        <taxon>Bacteria</taxon>
        <taxon>Pseudomonadati</taxon>
        <taxon>Pseudomonadota</taxon>
        <taxon>Betaproteobacteria</taxon>
        <taxon>Burkholderiales</taxon>
        <taxon>Burkholderiaceae</taxon>
        <taxon>Cupriavidus</taxon>
    </lineage>
</organism>
<accession>A0A976BB00</accession>
<gene>
    <name evidence="1" type="ORF">CO2235_150344</name>
</gene>
<dbReference type="Proteomes" id="UP000256862">
    <property type="component" value="Chromosome CO2235"/>
</dbReference>
<evidence type="ECO:0000313" key="1">
    <source>
        <dbReference type="EMBL" id="SPC12689.1"/>
    </source>
</evidence>
<name>A0A976BB00_9BURK</name>
<dbReference type="EMBL" id="OGUS01000115">
    <property type="protein sequence ID" value="SPC12689.1"/>
    <property type="molecule type" value="Genomic_DNA"/>
</dbReference>
<comment type="caution">
    <text evidence="1">The sequence shown here is derived from an EMBL/GenBank/DDBJ whole genome shotgun (WGS) entry which is preliminary data.</text>
</comment>
<reference evidence="1 2" key="1">
    <citation type="submission" date="2018-01" db="EMBL/GenBank/DDBJ databases">
        <authorList>
            <person name="Clerissi C."/>
        </authorList>
    </citation>
    <scope>NUCLEOTIDE SEQUENCE [LARGE SCALE GENOMIC DNA]</scope>
    <source>
        <strain evidence="1">Cupriavidus oxalaticus LMG 2235</strain>
    </source>
</reference>
<proteinExistence type="predicted"/>
<dbReference type="AlphaFoldDB" id="A0A976BB00"/>
<evidence type="ECO:0000313" key="2">
    <source>
        <dbReference type="Proteomes" id="UP000256862"/>
    </source>
</evidence>